<feature type="compositionally biased region" description="Basic and acidic residues" evidence="1">
    <location>
        <begin position="91"/>
        <end position="102"/>
    </location>
</feature>
<dbReference type="GeneID" id="89941768"/>
<reference evidence="2" key="2">
    <citation type="submission" date="2023-05" db="EMBL/GenBank/DDBJ databases">
        <authorList>
            <consortium name="Lawrence Berkeley National Laboratory"/>
            <person name="Steindorff A."/>
            <person name="Hensen N."/>
            <person name="Bonometti L."/>
            <person name="Westerberg I."/>
            <person name="Brannstrom I.O."/>
            <person name="Guillou S."/>
            <person name="Cros-Aarteil S."/>
            <person name="Calhoun S."/>
            <person name="Haridas S."/>
            <person name="Kuo A."/>
            <person name="Mondo S."/>
            <person name="Pangilinan J."/>
            <person name="Riley R."/>
            <person name="Labutti K."/>
            <person name="Andreopoulos B."/>
            <person name="Lipzen A."/>
            <person name="Chen C."/>
            <person name="Yanf M."/>
            <person name="Daum C."/>
            <person name="Ng V."/>
            <person name="Clum A."/>
            <person name="Ohm R."/>
            <person name="Martin F."/>
            <person name="Silar P."/>
            <person name="Natvig D."/>
            <person name="Lalanne C."/>
            <person name="Gautier V."/>
            <person name="Ament-Velasquez S.L."/>
            <person name="Kruys A."/>
            <person name="Hutchinson M.I."/>
            <person name="Powell A.J."/>
            <person name="Barry K."/>
            <person name="Miller A.N."/>
            <person name="Grigoriev I.V."/>
            <person name="Debuchy R."/>
            <person name="Gladieux P."/>
            <person name="Thoren M.H."/>
            <person name="Johannesson H."/>
        </authorList>
    </citation>
    <scope>NUCLEOTIDE SEQUENCE</scope>
    <source>
        <strain evidence="2">CBS 508.74</strain>
    </source>
</reference>
<accession>A0AAN6TFR7</accession>
<protein>
    <submittedName>
        <fullName evidence="2">Uncharacterized protein</fullName>
    </submittedName>
</protein>
<evidence type="ECO:0000313" key="3">
    <source>
        <dbReference type="Proteomes" id="UP001302812"/>
    </source>
</evidence>
<evidence type="ECO:0000256" key="1">
    <source>
        <dbReference type="SAM" id="MobiDB-lite"/>
    </source>
</evidence>
<sequence>MNWTEGNLYRANRGRLRKVNPARQRQKEYFARARARAAELKALAENGPPPISYLQQSSSPSSRPSHVSNKSNRSNSSTAHRASRAPSRPRVVSDRKRSKTADPQDDSPLPTISRFFQERSGGLGAAAPTVEYDEKALEQMRQRLLAKKD</sequence>
<comment type="caution">
    <text evidence="2">The sequence shown here is derived from an EMBL/GenBank/DDBJ whole genome shotgun (WGS) entry which is preliminary data.</text>
</comment>
<organism evidence="2 3">
    <name type="scientific">Canariomyces notabilis</name>
    <dbReference type="NCBI Taxonomy" id="2074819"/>
    <lineage>
        <taxon>Eukaryota</taxon>
        <taxon>Fungi</taxon>
        <taxon>Dikarya</taxon>
        <taxon>Ascomycota</taxon>
        <taxon>Pezizomycotina</taxon>
        <taxon>Sordariomycetes</taxon>
        <taxon>Sordariomycetidae</taxon>
        <taxon>Sordariales</taxon>
        <taxon>Chaetomiaceae</taxon>
        <taxon>Canariomyces</taxon>
    </lineage>
</organism>
<proteinExistence type="predicted"/>
<reference evidence="2" key="1">
    <citation type="journal article" date="2023" name="Mol. Phylogenet. Evol.">
        <title>Genome-scale phylogeny and comparative genomics of the fungal order Sordariales.</title>
        <authorList>
            <person name="Hensen N."/>
            <person name="Bonometti L."/>
            <person name="Westerberg I."/>
            <person name="Brannstrom I.O."/>
            <person name="Guillou S."/>
            <person name="Cros-Aarteil S."/>
            <person name="Calhoun S."/>
            <person name="Haridas S."/>
            <person name="Kuo A."/>
            <person name="Mondo S."/>
            <person name="Pangilinan J."/>
            <person name="Riley R."/>
            <person name="LaButti K."/>
            <person name="Andreopoulos B."/>
            <person name="Lipzen A."/>
            <person name="Chen C."/>
            <person name="Yan M."/>
            <person name="Daum C."/>
            <person name="Ng V."/>
            <person name="Clum A."/>
            <person name="Steindorff A."/>
            <person name="Ohm R.A."/>
            <person name="Martin F."/>
            <person name="Silar P."/>
            <person name="Natvig D.O."/>
            <person name="Lalanne C."/>
            <person name="Gautier V."/>
            <person name="Ament-Velasquez S.L."/>
            <person name="Kruys A."/>
            <person name="Hutchinson M.I."/>
            <person name="Powell A.J."/>
            <person name="Barry K."/>
            <person name="Miller A.N."/>
            <person name="Grigoriev I.V."/>
            <person name="Debuchy R."/>
            <person name="Gladieux P."/>
            <person name="Hiltunen Thoren M."/>
            <person name="Johannesson H."/>
        </authorList>
    </citation>
    <scope>NUCLEOTIDE SEQUENCE</scope>
    <source>
        <strain evidence="2">CBS 508.74</strain>
    </source>
</reference>
<feature type="region of interest" description="Disordered" evidence="1">
    <location>
        <begin position="1"/>
        <end position="25"/>
    </location>
</feature>
<feature type="compositionally biased region" description="Low complexity" evidence="1">
    <location>
        <begin position="52"/>
        <end position="90"/>
    </location>
</feature>
<dbReference type="RefSeq" id="XP_064671199.1">
    <property type="nucleotide sequence ID" value="XM_064817643.1"/>
</dbReference>
<feature type="region of interest" description="Disordered" evidence="1">
    <location>
        <begin position="41"/>
        <end position="128"/>
    </location>
</feature>
<name>A0AAN6TFR7_9PEZI</name>
<gene>
    <name evidence="2" type="ORF">N656DRAFT_797489</name>
</gene>
<evidence type="ECO:0000313" key="2">
    <source>
        <dbReference type="EMBL" id="KAK4113629.1"/>
    </source>
</evidence>
<dbReference type="AlphaFoldDB" id="A0AAN6TFR7"/>
<dbReference type="Proteomes" id="UP001302812">
    <property type="component" value="Unassembled WGS sequence"/>
</dbReference>
<keyword evidence="3" id="KW-1185">Reference proteome</keyword>
<dbReference type="EMBL" id="MU853339">
    <property type="protein sequence ID" value="KAK4113629.1"/>
    <property type="molecule type" value="Genomic_DNA"/>
</dbReference>